<dbReference type="InterPro" id="IPR036188">
    <property type="entry name" value="FAD/NAD-bd_sf"/>
</dbReference>
<protein>
    <recommendedName>
        <fullName evidence="3">Pyridine nucleotide-disulfide oxidoreductase domain-containing protein 2</fullName>
    </recommendedName>
</protein>
<evidence type="ECO:0000256" key="3">
    <source>
        <dbReference type="ARBA" id="ARBA00040298"/>
    </source>
</evidence>
<name>A0ABV3P8F3_9ACTN</name>
<dbReference type="EMBL" id="JBFNQN010000009">
    <property type="protein sequence ID" value="MEW9265924.1"/>
    <property type="molecule type" value="Genomic_DNA"/>
</dbReference>
<gene>
    <name evidence="5" type="ORF">AB1207_14295</name>
</gene>
<dbReference type="Proteomes" id="UP001555826">
    <property type="component" value="Unassembled WGS sequence"/>
</dbReference>
<feature type="domain" description="Amine oxidase" evidence="4">
    <location>
        <begin position="14"/>
        <end position="261"/>
    </location>
</feature>
<evidence type="ECO:0000256" key="2">
    <source>
        <dbReference type="ARBA" id="ARBA00038825"/>
    </source>
</evidence>
<dbReference type="Pfam" id="PF01593">
    <property type="entry name" value="Amino_oxidase"/>
    <property type="match status" value="1"/>
</dbReference>
<evidence type="ECO:0000313" key="5">
    <source>
        <dbReference type="EMBL" id="MEW9265924.1"/>
    </source>
</evidence>
<comment type="caution">
    <text evidence="5">The sequence shown here is derived from an EMBL/GenBank/DDBJ whole genome shotgun (WGS) entry which is preliminary data.</text>
</comment>
<reference evidence="5 6" key="1">
    <citation type="submission" date="2024-07" db="EMBL/GenBank/DDBJ databases">
        <authorList>
            <person name="Thanompreechachai J."/>
            <person name="Duangmal K."/>
        </authorList>
    </citation>
    <scope>NUCLEOTIDE SEQUENCE [LARGE SCALE GENOMIC DNA]</scope>
    <source>
        <strain evidence="5 6">KCTC 19886</strain>
    </source>
</reference>
<comment type="function">
    <text evidence="1">Probable oxidoreductase that may play a role as regulator of mitochondrial function.</text>
</comment>
<dbReference type="SUPFAM" id="SSF51905">
    <property type="entry name" value="FAD/NAD(P)-binding domain"/>
    <property type="match status" value="1"/>
</dbReference>
<dbReference type="PANTHER" id="PTHR10668">
    <property type="entry name" value="PHYTOENE DEHYDROGENASE"/>
    <property type="match status" value="1"/>
</dbReference>
<dbReference type="RefSeq" id="WP_367639051.1">
    <property type="nucleotide sequence ID" value="NZ_JBFNQN010000009.1"/>
</dbReference>
<dbReference type="PANTHER" id="PTHR10668:SF105">
    <property type="entry name" value="DEHYDROGENASE-RELATED"/>
    <property type="match status" value="1"/>
</dbReference>
<proteinExistence type="predicted"/>
<dbReference type="InterPro" id="IPR002937">
    <property type="entry name" value="Amino_oxidase"/>
</dbReference>
<evidence type="ECO:0000313" key="6">
    <source>
        <dbReference type="Proteomes" id="UP001555826"/>
    </source>
</evidence>
<accession>A0ABV3P8F3</accession>
<organism evidence="5 6">
    <name type="scientific">Kineococcus endophyticus</name>
    <dbReference type="NCBI Taxonomy" id="1181883"/>
    <lineage>
        <taxon>Bacteria</taxon>
        <taxon>Bacillati</taxon>
        <taxon>Actinomycetota</taxon>
        <taxon>Actinomycetes</taxon>
        <taxon>Kineosporiales</taxon>
        <taxon>Kineosporiaceae</taxon>
        <taxon>Kineococcus</taxon>
    </lineage>
</organism>
<comment type="subunit">
    <text evidence="2">Interacts with COX5B; this interaction may contribute to localize PYROXD2 to the inner face of the inner mitochondrial membrane.</text>
</comment>
<dbReference type="PRINTS" id="PR00419">
    <property type="entry name" value="ADXRDTASE"/>
</dbReference>
<evidence type="ECO:0000256" key="1">
    <source>
        <dbReference type="ARBA" id="ARBA00037217"/>
    </source>
</evidence>
<dbReference type="Gene3D" id="3.50.50.60">
    <property type="entry name" value="FAD/NAD(P)-binding domain"/>
    <property type="match status" value="2"/>
</dbReference>
<sequence>MRGTATVVGSGPNGLSAAVVLARAGLEVTVLEARDRVGGACTDAELLGPGVVTDLGSAVHPFAVASPFFRDLPLERHGLRWRHGRYPVGHPLDDGPAAVLPHDLEEAAEGLGRDGRAWHALFAGPVARWEELVPDVLGPLLRVPSSPLALGLFGARAAWPAAAFVRTVFREEPARALFAGMAAHALQPHTQVLTSAFGALFGAAAHATGWPVPEGGSGAITRALHGVLTENGGRVETGHTVRSLADLPPADVTLLDVTPRQLLALGADRLPARYAEGLRRWSYGPGAHKVDYLLDGPVPWRDPRLADAVTVHLGGTAREVATAEADVVAGRHPDRPFVLLAQQDAADPGRAPGGQRVVWAYAHTPQGSADPHVGERVDRQVERFAPGFRDRIVGRVETSPAQLEEWDANLVGGDVGGGALTLRQQLFRPVVGLSPYRVPLPGTYLCSAATPPGGGVHGMCGFHAANVALRDLARSRRVARCPALRAGSSTRLDE</sequence>
<keyword evidence="6" id="KW-1185">Reference proteome</keyword>
<evidence type="ECO:0000259" key="4">
    <source>
        <dbReference type="Pfam" id="PF01593"/>
    </source>
</evidence>